<organism evidence="3">
    <name type="scientific">Paenibacillus sp. AN1007</name>
    <dbReference type="NCBI Taxonomy" id="3151385"/>
    <lineage>
        <taxon>Bacteria</taxon>
        <taxon>Bacillati</taxon>
        <taxon>Bacillota</taxon>
        <taxon>Bacilli</taxon>
        <taxon>Bacillales</taxon>
        <taxon>Paenibacillaceae</taxon>
        <taxon>Paenibacillus</taxon>
    </lineage>
</organism>
<dbReference type="AlphaFoldDB" id="A0AAU8N606"/>
<dbReference type="CDD" id="cd04301">
    <property type="entry name" value="NAT_SF"/>
    <property type="match status" value="1"/>
</dbReference>
<accession>A0AAU8N606</accession>
<reference evidence="3" key="1">
    <citation type="submission" date="2024-05" db="EMBL/GenBank/DDBJ databases">
        <title>Draft genome assemblies of 36 bacteria isolated from hibernating arctic ground squirrels.</title>
        <authorList>
            <person name="McKee H."/>
            <person name="Mullen L."/>
            <person name="Drown D.M."/>
            <person name="Duddleston K.N."/>
        </authorList>
    </citation>
    <scope>NUCLEOTIDE SEQUENCE</scope>
    <source>
        <strain evidence="3">AN1007</strain>
    </source>
</reference>
<dbReference type="InterPro" id="IPR016181">
    <property type="entry name" value="Acyl_CoA_acyltransferase"/>
</dbReference>
<name>A0AAU8N606_9BACL</name>
<dbReference type="PANTHER" id="PTHR13947">
    <property type="entry name" value="GNAT FAMILY N-ACETYLTRANSFERASE"/>
    <property type="match status" value="1"/>
</dbReference>
<dbReference type="InterPro" id="IPR050769">
    <property type="entry name" value="NAT_camello-type"/>
</dbReference>
<dbReference type="PROSITE" id="PS51186">
    <property type="entry name" value="GNAT"/>
    <property type="match status" value="1"/>
</dbReference>
<gene>
    <name evidence="3" type="ORF">ABXS70_17580</name>
</gene>
<evidence type="ECO:0000313" key="3">
    <source>
        <dbReference type="EMBL" id="XCP93044.1"/>
    </source>
</evidence>
<keyword evidence="1" id="KW-0808">Transferase</keyword>
<proteinExistence type="predicted"/>
<dbReference type="PANTHER" id="PTHR13947:SF37">
    <property type="entry name" value="LD18367P"/>
    <property type="match status" value="1"/>
</dbReference>
<sequence length="170" mass="19944">MIRNFIQKDLQYVIEAHSRIYGDEYNYDDSFAAFISETVQTFAQTGDFTSEMLWIVELSQRPCGSIGLTRVNETTAQLRWFLLEPEARGAGWGRKLLEHVIAYANQQGYRLILLWTNQSLLGARRLYESYGFEVKEIRTQILSGQELTEERWELALDLKQLQEQDLRRKV</sequence>
<dbReference type="InterPro" id="IPR000182">
    <property type="entry name" value="GNAT_dom"/>
</dbReference>
<feature type="domain" description="N-acetyltransferase" evidence="2">
    <location>
        <begin position="1"/>
        <end position="159"/>
    </location>
</feature>
<dbReference type="GO" id="GO:0008080">
    <property type="term" value="F:N-acetyltransferase activity"/>
    <property type="evidence" value="ECO:0007669"/>
    <property type="project" value="InterPro"/>
</dbReference>
<evidence type="ECO:0000256" key="1">
    <source>
        <dbReference type="ARBA" id="ARBA00022679"/>
    </source>
</evidence>
<protein>
    <submittedName>
        <fullName evidence="3">GNAT family N-acetyltransferase</fullName>
    </submittedName>
</protein>
<evidence type="ECO:0000259" key="2">
    <source>
        <dbReference type="PROSITE" id="PS51186"/>
    </source>
</evidence>
<dbReference type="EMBL" id="CP159992">
    <property type="protein sequence ID" value="XCP93044.1"/>
    <property type="molecule type" value="Genomic_DNA"/>
</dbReference>
<dbReference type="RefSeq" id="WP_342555020.1">
    <property type="nucleotide sequence ID" value="NZ_CP159992.1"/>
</dbReference>
<dbReference type="SUPFAM" id="SSF55729">
    <property type="entry name" value="Acyl-CoA N-acyltransferases (Nat)"/>
    <property type="match status" value="1"/>
</dbReference>
<dbReference type="Pfam" id="PF00583">
    <property type="entry name" value="Acetyltransf_1"/>
    <property type="match status" value="1"/>
</dbReference>
<dbReference type="Gene3D" id="3.40.630.30">
    <property type="match status" value="1"/>
</dbReference>